<evidence type="ECO:0000313" key="4">
    <source>
        <dbReference type="EMBL" id="PXV63561.1"/>
    </source>
</evidence>
<dbReference type="RefSeq" id="WP_110310885.1">
    <property type="nucleotide sequence ID" value="NZ_QICL01000013.1"/>
</dbReference>
<feature type="domain" description="DUF4874" evidence="3">
    <location>
        <begin position="45"/>
        <end position="211"/>
    </location>
</feature>
<dbReference type="Pfam" id="PF16173">
    <property type="entry name" value="DUF4874"/>
    <property type="match status" value="1"/>
</dbReference>
<dbReference type="InterPro" id="IPR032267">
    <property type="entry name" value="DUF4832"/>
</dbReference>
<gene>
    <name evidence="4" type="ORF">CLV62_11348</name>
</gene>
<comment type="caution">
    <text evidence="4">The sequence shown here is derived from an EMBL/GenBank/DDBJ whole genome shotgun (WGS) entry which is preliminary data.</text>
</comment>
<feature type="chain" id="PRO_5016036842" evidence="1">
    <location>
        <begin position="21"/>
        <end position="478"/>
    </location>
</feature>
<name>A0A2V3PPS5_9BACT</name>
<feature type="signal peptide" evidence="1">
    <location>
        <begin position="1"/>
        <end position="20"/>
    </location>
</feature>
<feature type="domain" description="DUF4832" evidence="2">
    <location>
        <begin position="239"/>
        <end position="444"/>
    </location>
</feature>
<dbReference type="OrthoDB" id="9760654at2"/>
<organism evidence="4 5">
    <name type="scientific">Dysgonomonas alginatilytica</name>
    <dbReference type="NCBI Taxonomy" id="1605892"/>
    <lineage>
        <taxon>Bacteria</taxon>
        <taxon>Pseudomonadati</taxon>
        <taxon>Bacteroidota</taxon>
        <taxon>Bacteroidia</taxon>
        <taxon>Bacteroidales</taxon>
        <taxon>Dysgonomonadaceae</taxon>
        <taxon>Dysgonomonas</taxon>
    </lineage>
</organism>
<dbReference type="PROSITE" id="PS51257">
    <property type="entry name" value="PROKAR_LIPOPROTEIN"/>
    <property type="match status" value="1"/>
</dbReference>
<dbReference type="Pfam" id="PF16116">
    <property type="entry name" value="DUF4832"/>
    <property type="match status" value="1"/>
</dbReference>
<keyword evidence="5" id="KW-1185">Reference proteome</keyword>
<dbReference type="EMBL" id="QICL01000013">
    <property type="protein sequence ID" value="PXV63561.1"/>
    <property type="molecule type" value="Genomic_DNA"/>
</dbReference>
<dbReference type="Proteomes" id="UP000247973">
    <property type="component" value="Unassembled WGS sequence"/>
</dbReference>
<dbReference type="InterPro" id="IPR032379">
    <property type="entry name" value="DUF4874"/>
</dbReference>
<evidence type="ECO:0000259" key="2">
    <source>
        <dbReference type="Pfam" id="PF16116"/>
    </source>
</evidence>
<dbReference type="AlphaFoldDB" id="A0A2V3PPS5"/>
<reference evidence="4 5" key="1">
    <citation type="submission" date="2018-03" db="EMBL/GenBank/DDBJ databases">
        <title>Genomic Encyclopedia of Archaeal and Bacterial Type Strains, Phase II (KMG-II): from individual species to whole genera.</title>
        <authorList>
            <person name="Goeker M."/>
        </authorList>
    </citation>
    <scope>NUCLEOTIDE SEQUENCE [LARGE SCALE GENOMIC DNA]</scope>
    <source>
        <strain evidence="4 5">DSM 100214</strain>
    </source>
</reference>
<evidence type="ECO:0000259" key="3">
    <source>
        <dbReference type="Pfam" id="PF16173"/>
    </source>
</evidence>
<protein>
    <submittedName>
        <fullName evidence="4">Uncharacterized protein DUF4874</fullName>
    </submittedName>
</protein>
<proteinExistence type="predicted"/>
<keyword evidence="1" id="KW-0732">Signal</keyword>
<evidence type="ECO:0000313" key="5">
    <source>
        <dbReference type="Proteomes" id="UP000247973"/>
    </source>
</evidence>
<accession>A0A2V3PPS5</accession>
<evidence type="ECO:0000256" key="1">
    <source>
        <dbReference type="SAM" id="SignalP"/>
    </source>
</evidence>
<sequence length="478" mass="54823">MKLMNILVYFSLLFMGLSCNEESTTIPQEPYLEKYYIESGNVIMNPERGFYTYREFVSGKATPLTAEAVKGIYNEGYSLIYTVYYMPDFTDKLISNDYLQVIKANMEALRAGGCKSVLRFAYSYDQKHTPSDAPWDWTKQHIAQLKPILQEYVDVIYVLQAGLVGTWGEWYYTDNYIFEPKTEEDFIPRKNVIDALLDALPQERMIGIRTPGAKIKSYNLTVADTVTVSTAFNGSKMSRLGGHNDCFLADNDDRGTYNGANREYKRFWQNETRYLAMGGETCQPSSYSECYNALEEFERYHWSYINMDYHASVINDWLVNGCINEIKKRLGYRLVLLSGKYTNEAGAGDAFEINLKLKNMGWASPVNPRNVEVIFISKTDNKERYKVAVDTDPRLWYPKEIQELNIKLGIPSNIKQGEYDIYLNLPDPKSTLSENKEFSIQLANTDMWDSSTGYNKLHTVKVSGSKGNAYSNDVLKAF</sequence>